<evidence type="ECO:0000256" key="1">
    <source>
        <dbReference type="SAM" id="MobiDB-lite"/>
    </source>
</evidence>
<keyword evidence="3" id="KW-1185">Reference proteome</keyword>
<dbReference type="PANTHER" id="PTHR47789:SF2">
    <property type="entry name" value="VHS DOMAIN-CONTAINING PROTEIN"/>
    <property type="match status" value="1"/>
</dbReference>
<dbReference type="Proteomes" id="UP001214415">
    <property type="component" value="Chromosome 1"/>
</dbReference>
<dbReference type="GO" id="GO:0030479">
    <property type="term" value="C:actin cortical patch"/>
    <property type="evidence" value="ECO:0007669"/>
    <property type="project" value="TreeGrafter"/>
</dbReference>
<name>A0AAF0EB32_9BASI</name>
<dbReference type="InterPro" id="IPR008942">
    <property type="entry name" value="ENTH_VHS"/>
</dbReference>
<dbReference type="PANTHER" id="PTHR47789">
    <property type="entry name" value="LAS SEVENTEEN-BINDING PROTEIN 5"/>
    <property type="match status" value="1"/>
</dbReference>
<dbReference type="GO" id="GO:0051666">
    <property type="term" value="P:actin cortical patch localization"/>
    <property type="evidence" value="ECO:0007669"/>
    <property type="project" value="TreeGrafter"/>
</dbReference>
<proteinExistence type="predicted"/>
<dbReference type="SUPFAM" id="SSF48464">
    <property type="entry name" value="ENTH/VHS domain"/>
    <property type="match status" value="1"/>
</dbReference>
<dbReference type="GO" id="GO:0006897">
    <property type="term" value="P:endocytosis"/>
    <property type="evidence" value="ECO:0007669"/>
    <property type="project" value="InterPro"/>
</dbReference>
<feature type="compositionally biased region" description="Basic and acidic residues" evidence="1">
    <location>
        <begin position="24"/>
        <end position="43"/>
    </location>
</feature>
<sequence length="500" mass="54516">MRRFLARARAPPPSAAPDYSVGLGEEHVRKEDSYPSYAEERHTPPQPTSWHREAKGDGLPLLLPSGITKKGDSDDTTGPSAHRKRRPPFSFRRRANTVDFGADLRHLELGGAAATPVSRSASVEAVPSYIAEFCSAAPTDDDWECVYELGELVNQSPAHSKAALRALLHELKVPYVAAQCRAVRTWGVWSMHEGRHFSDVATHSHLLAQLEEILMNPLTYPPLRSDTLLVVGALASRSRQNDRLHKIARLWARTRPRTSPEHGVPLSAPLFQGGSMPEAATDDAASHPQVPTMDVRTSPTPLPSLDPIPPRPMRVPDSLSPGRAPIDRPAPPTLTPSHSSHGSHSHELLYSDWDDVRAASLEQECLIAKTNAALLTELLLSGEDDETLLDEIRAKIHGAQSELEPQLLWASERTSSLHGEALYHAEELLHSMVSALSSAGEALALCHQQGDTTVAQEEPADVHASPDTLEEAPWTKPSAKALGKRRALDEPADQVSLPYA</sequence>
<evidence type="ECO:0000313" key="2">
    <source>
        <dbReference type="EMBL" id="WFD21674.1"/>
    </source>
</evidence>
<organism evidence="2 3">
    <name type="scientific">Malassezia equina</name>
    <dbReference type="NCBI Taxonomy" id="1381935"/>
    <lineage>
        <taxon>Eukaryota</taxon>
        <taxon>Fungi</taxon>
        <taxon>Dikarya</taxon>
        <taxon>Basidiomycota</taxon>
        <taxon>Ustilaginomycotina</taxon>
        <taxon>Malasseziomycetes</taxon>
        <taxon>Malasseziales</taxon>
        <taxon>Malasseziaceae</taxon>
        <taxon>Malassezia</taxon>
    </lineage>
</organism>
<dbReference type="AlphaFoldDB" id="A0AAF0EB32"/>
<reference evidence="2" key="1">
    <citation type="submission" date="2023-03" db="EMBL/GenBank/DDBJ databases">
        <title>Mating type loci evolution in Malassezia.</title>
        <authorList>
            <person name="Coelho M.A."/>
        </authorList>
    </citation>
    <scope>NUCLEOTIDE SEQUENCE</scope>
    <source>
        <strain evidence="2">CBS 12830</strain>
    </source>
</reference>
<dbReference type="InterPro" id="IPR045007">
    <property type="entry name" value="LSB5"/>
</dbReference>
<dbReference type="Gene3D" id="1.25.40.90">
    <property type="match status" value="1"/>
</dbReference>
<evidence type="ECO:0000313" key="3">
    <source>
        <dbReference type="Proteomes" id="UP001214415"/>
    </source>
</evidence>
<gene>
    <name evidence="2" type="ORF">MEQU1_000327</name>
</gene>
<dbReference type="EMBL" id="CP119900">
    <property type="protein sequence ID" value="WFD21674.1"/>
    <property type="molecule type" value="Genomic_DNA"/>
</dbReference>
<feature type="region of interest" description="Disordered" evidence="1">
    <location>
        <begin position="450"/>
        <end position="500"/>
    </location>
</feature>
<dbReference type="GO" id="GO:0007015">
    <property type="term" value="P:actin filament organization"/>
    <property type="evidence" value="ECO:0007669"/>
    <property type="project" value="InterPro"/>
</dbReference>
<feature type="region of interest" description="Disordered" evidence="1">
    <location>
        <begin position="1"/>
        <end position="89"/>
    </location>
</feature>
<protein>
    <submittedName>
        <fullName evidence="2">Uncharacterized protein</fullName>
    </submittedName>
</protein>
<accession>A0AAF0EB32</accession>
<feature type="region of interest" description="Disordered" evidence="1">
    <location>
        <begin position="256"/>
        <end position="345"/>
    </location>
</feature>
<feature type="compositionally biased region" description="Pro residues" evidence="1">
    <location>
        <begin position="300"/>
        <end position="313"/>
    </location>
</feature>